<dbReference type="EMBL" id="JAWIZZ010000045">
    <property type="protein sequence ID" value="KAK5779987.1"/>
    <property type="molecule type" value="Genomic_DNA"/>
</dbReference>
<keyword evidence="2" id="KW-0479">Metal-binding</keyword>
<dbReference type="GO" id="GO:0003697">
    <property type="term" value="F:single-stranded DNA binding"/>
    <property type="evidence" value="ECO:0007669"/>
    <property type="project" value="TreeGrafter"/>
</dbReference>
<accession>A0AAN8A742</accession>
<proteinExistence type="predicted"/>
<evidence type="ECO:0000256" key="1">
    <source>
        <dbReference type="ARBA" id="ARBA00004123"/>
    </source>
</evidence>
<feature type="domain" description="Aprataxin C2HE/C2H2/C2HC zinc finger" evidence="7">
    <location>
        <begin position="144"/>
        <end position="200"/>
    </location>
</feature>
<evidence type="ECO:0000259" key="6">
    <source>
        <dbReference type="Pfam" id="PF01230"/>
    </source>
</evidence>
<dbReference type="GO" id="GO:0000012">
    <property type="term" value="P:single strand break repair"/>
    <property type="evidence" value="ECO:0007669"/>
    <property type="project" value="TreeGrafter"/>
</dbReference>
<dbReference type="GO" id="GO:0033699">
    <property type="term" value="F:DNA 5'-adenosine monophosphate hydrolase activity"/>
    <property type="evidence" value="ECO:0007669"/>
    <property type="project" value="TreeGrafter"/>
</dbReference>
<dbReference type="Pfam" id="PF01230">
    <property type="entry name" value="HIT"/>
    <property type="match status" value="1"/>
</dbReference>
<dbReference type="GO" id="GO:0030983">
    <property type="term" value="F:mismatched DNA binding"/>
    <property type="evidence" value="ECO:0007669"/>
    <property type="project" value="TreeGrafter"/>
</dbReference>
<dbReference type="Pfam" id="PF16278">
    <property type="entry name" value="zf-C2HE"/>
    <property type="match status" value="1"/>
</dbReference>
<keyword evidence="9" id="KW-1185">Reference proteome</keyword>
<keyword evidence="5" id="KW-0539">Nucleus</keyword>
<dbReference type="InterPro" id="IPR011146">
    <property type="entry name" value="HIT-like"/>
</dbReference>
<dbReference type="PANTHER" id="PTHR12486">
    <property type="entry name" value="APRATAXIN-RELATED"/>
    <property type="match status" value="1"/>
</dbReference>
<reference evidence="9" key="1">
    <citation type="submission" date="2023-07" db="EMBL/GenBank/DDBJ databases">
        <title>A draft genome of Kazachstania heterogenica Y-27499.</title>
        <authorList>
            <person name="Donic C."/>
            <person name="Kralova J.S."/>
            <person name="Fidel L."/>
            <person name="Ben-Dor S."/>
            <person name="Jung S."/>
        </authorList>
    </citation>
    <scope>NUCLEOTIDE SEQUENCE [LARGE SCALE GENOMIC DNA]</scope>
    <source>
        <strain evidence="9">Y27499</strain>
    </source>
</reference>
<gene>
    <name evidence="8" type="ORF">RI543_002527</name>
</gene>
<evidence type="ECO:0000256" key="4">
    <source>
        <dbReference type="ARBA" id="ARBA00023125"/>
    </source>
</evidence>
<keyword evidence="3" id="KW-0862">Zinc</keyword>
<comment type="caution">
    <text evidence="8">The sequence shown here is derived from an EMBL/GenBank/DDBJ whole genome shotgun (WGS) entry which is preliminary data.</text>
</comment>
<dbReference type="SUPFAM" id="SSF54197">
    <property type="entry name" value="HIT-like"/>
    <property type="match status" value="1"/>
</dbReference>
<feature type="domain" description="HIT" evidence="6">
    <location>
        <begin position="20"/>
        <end position="129"/>
    </location>
</feature>
<dbReference type="Gene3D" id="3.30.428.10">
    <property type="entry name" value="HIT-like"/>
    <property type="match status" value="1"/>
</dbReference>
<evidence type="ECO:0000259" key="7">
    <source>
        <dbReference type="Pfam" id="PF16278"/>
    </source>
</evidence>
<dbReference type="Proteomes" id="UP001306508">
    <property type="component" value="Unassembled WGS sequence"/>
</dbReference>
<dbReference type="GO" id="GO:0046872">
    <property type="term" value="F:metal ion binding"/>
    <property type="evidence" value="ECO:0007669"/>
    <property type="project" value="UniProtKB-KW"/>
</dbReference>
<sequence length="209" mass="24741">MSWSYALSPYILHPETFDENIVIYFDDKATIITDQFNKSEYHLLILPRDPELTKKHPSIAINIELKNNILQKYIIWCQNYIYESFVGKFEILTNDLTDKNSFINNFIKVGVHSAPSMKNLHIHVITKDFHSMKLKNKKHYNSFNTSFFIEYDQLPLDTIPDKEEIEDNAIKKSDLICSYCHKNFGNKFSQLKKHLDIEFNDHFKIKEAE</sequence>
<dbReference type="PANTHER" id="PTHR12486:SF4">
    <property type="entry name" value="APRATAXIN"/>
    <property type="match status" value="1"/>
</dbReference>
<dbReference type="InterPro" id="IPR032566">
    <property type="entry name" value="Znf-C2HE"/>
</dbReference>
<evidence type="ECO:0008006" key="10">
    <source>
        <dbReference type="Google" id="ProtNLM"/>
    </source>
</evidence>
<dbReference type="GO" id="GO:0003725">
    <property type="term" value="F:double-stranded RNA binding"/>
    <property type="evidence" value="ECO:0007669"/>
    <property type="project" value="TreeGrafter"/>
</dbReference>
<evidence type="ECO:0000313" key="9">
    <source>
        <dbReference type="Proteomes" id="UP001306508"/>
    </source>
</evidence>
<comment type="subcellular location">
    <subcellularLocation>
        <location evidence="1">Nucleus</location>
    </subcellularLocation>
</comment>
<dbReference type="InterPro" id="IPR036265">
    <property type="entry name" value="HIT-like_sf"/>
</dbReference>
<protein>
    <recommendedName>
        <fullName evidence="10">Aprataxin C2HE/C2H2/C2HC zinc finger domain-containing protein</fullName>
    </recommendedName>
</protein>
<keyword evidence="4" id="KW-0238">DNA-binding</keyword>
<evidence type="ECO:0000256" key="5">
    <source>
        <dbReference type="ARBA" id="ARBA00023242"/>
    </source>
</evidence>
<evidence type="ECO:0000256" key="3">
    <source>
        <dbReference type="ARBA" id="ARBA00022833"/>
    </source>
</evidence>
<evidence type="ECO:0000313" key="8">
    <source>
        <dbReference type="EMBL" id="KAK5779987.1"/>
    </source>
</evidence>
<dbReference type="GO" id="GO:1990165">
    <property type="term" value="F:single-strand break-containing DNA binding"/>
    <property type="evidence" value="ECO:0007669"/>
    <property type="project" value="TreeGrafter"/>
</dbReference>
<name>A0AAN8A742_9SACH</name>
<dbReference type="AlphaFoldDB" id="A0AAN8A742"/>
<dbReference type="GO" id="GO:0005634">
    <property type="term" value="C:nucleus"/>
    <property type="evidence" value="ECO:0007669"/>
    <property type="project" value="UniProtKB-SubCell"/>
</dbReference>
<organism evidence="8 9">
    <name type="scientific">Arxiozyma heterogenica</name>
    <dbReference type="NCBI Taxonomy" id="278026"/>
    <lineage>
        <taxon>Eukaryota</taxon>
        <taxon>Fungi</taxon>
        <taxon>Dikarya</taxon>
        <taxon>Ascomycota</taxon>
        <taxon>Saccharomycotina</taxon>
        <taxon>Saccharomycetes</taxon>
        <taxon>Saccharomycetales</taxon>
        <taxon>Saccharomycetaceae</taxon>
        <taxon>Arxiozyma</taxon>
    </lineage>
</organism>
<evidence type="ECO:0000256" key="2">
    <source>
        <dbReference type="ARBA" id="ARBA00022723"/>
    </source>
</evidence>